<dbReference type="InterPro" id="IPR041315">
    <property type="entry name" value="PlcR_TPR"/>
</dbReference>
<gene>
    <name evidence="2" type="ORF">CAC02_06190</name>
</gene>
<dbReference type="GO" id="GO:0003677">
    <property type="term" value="F:DNA binding"/>
    <property type="evidence" value="ECO:0007669"/>
    <property type="project" value="InterPro"/>
</dbReference>
<dbReference type="Proteomes" id="UP000253215">
    <property type="component" value="Unassembled WGS sequence"/>
</dbReference>
<evidence type="ECO:0000313" key="2">
    <source>
        <dbReference type="EMBL" id="RCW16873.1"/>
    </source>
</evidence>
<dbReference type="InterPro" id="IPR010982">
    <property type="entry name" value="Lambda_DNA-bd_dom_sf"/>
</dbReference>
<dbReference type="SUPFAM" id="SSF48452">
    <property type="entry name" value="TPR-like"/>
    <property type="match status" value="1"/>
</dbReference>
<feature type="domain" description="HTH cro/C1-type" evidence="1">
    <location>
        <begin position="9"/>
        <end position="62"/>
    </location>
</feature>
<accession>A0A368UD50</accession>
<organism evidence="2 3">
    <name type="scientific">Streptococcus gallolyticus</name>
    <dbReference type="NCBI Taxonomy" id="315405"/>
    <lineage>
        <taxon>Bacteria</taxon>
        <taxon>Bacillati</taxon>
        <taxon>Bacillota</taxon>
        <taxon>Bacilli</taxon>
        <taxon>Lactobacillales</taxon>
        <taxon>Streptococcaceae</taxon>
        <taxon>Streptococcus</taxon>
    </lineage>
</organism>
<protein>
    <submittedName>
        <fullName evidence="2">Transcriptional regulator</fullName>
    </submittedName>
</protein>
<evidence type="ECO:0000259" key="1">
    <source>
        <dbReference type="PROSITE" id="PS50943"/>
    </source>
</evidence>
<dbReference type="InterPro" id="IPR011990">
    <property type="entry name" value="TPR-like_helical_dom_sf"/>
</dbReference>
<dbReference type="SMART" id="SM00530">
    <property type="entry name" value="HTH_XRE"/>
    <property type="match status" value="1"/>
</dbReference>
<dbReference type="Pfam" id="PF18768">
    <property type="entry name" value="RNPP_C"/>
    <property type="match status" value="1"/>
</dbReference>
<reference evidence="2 3" key="1">
    <citation type="journal article" date="2018" name="Sci. Rep.">
        <title>Network-guided genomic and metagenomic analysis of the faecal microbiota of the critically endangered kakapo.</title>
        <authorList>
            <person name="Waite D.W."/>
            <person name="Dsouza M."/>
            <person name="Sekiguchi Y."/>
            <person name="Hugenholtz P."/>
            <person name="Taylor M.W."/>
        </authorList>
    </citation>
    <scope>NUCLEOTIDE SEQUENCE [LARGE SCALE GENOMIC DNA]</scope>
    <source>
        <strain evidence="2 3">BI02</strain>
    </source>
</reference>
<dbReference type="CDD" id="cd00093">
    <property type="entry name" value="HTH_XRE"/>
    <property type="match status" value="1"/>
</dbReference>
<dbReference type="PANTHER" id="PTHR37038">
    <property type="entry name" value="TRANSCRIPTIONAL REGULATOR-RELATED"/>
    <property type="match status" value="1"/>
</dbReference>
<dbReference type="SUPFAM" id="SSF47413">
    <property type="entry name" value="lambda repressor-like DNA-binding domains"/>
    <property type="match status" value="1"/>
</dbReference>
<dbReference type="PROSITE" id="PS50943">
    <property type="entry name" value="HTH_CROC1"/>
    <property type="match status" value="1"/>
</dbReference>
<evidence type="ECO:0000313" key="3">
    <source>
        <dbReference type="Proteomes" id="UP000253215"/>
    </source>
</evidence>
<name>A0A368UD50_9STRE</name>
<dbReference type="InterPro" id="IPR001387">
    <property type="entry name" value="Cro/C1-type_HTH"/>
</dbReference>
<dbReference type="PANTHER" id="PTHR37038:SF14">
    <property type="entry name" value="TRANSCRIPTIONAL ACTIVATOR"/>
    <property type="match status" value="1"/>
</dbReference>
<proteinExistence type="predicted"/>
<dbReference type="EMBL" id="NETH01000025">
    <property type="protein sequence ID" value="RCW16873.1"/>
    <property type="molecule type" value="Genomic_DNA"/>
</dbReference>
<dbReference type="Gene3D" id="1.25.40.10">
    <property type="entry name" value="Tetratricopeptide repeat domain"/>
    <property type="match status" value="1"/>
</dbReference>
<comment type="caution">
    <text evidence="2">The sequence shown here is derived from an EMBL/GenBank/DDBJ whole genome shotgun (WGS) entry which is preliminary data.</text>
</comment>
<sequence length="287" mass="33645">MITDIATLIKTKRKEKGLTQKELAEGICAQAVISKIEKNETTPSVDLFFKLVKRLDIDMSVVSEIFELTNTVHHNRVYSDKVKQLLYMRDYENLVYVLKALDNTSMTIEELLYYDWLLAITDYMTKQVNLPETIQKLEKLLLQVKNHYFQLYLKVVSAIASIYSENHEDELALQYFELIIDDYQVNDDFHDRVTFLYSISRAYFVKGDMTNSLTYISRAIDEILEKKSIYLLGDSLLMKAYVLDETKLYEEAKKYCRNAITIFELENKELLKNMAQKLLIDIEGENK</sequence>
<dbReference type="InterPro" id="IPR053163">
    <property type="entry name" value="HTH-type_regulator_Rgg"/>
</dbReference>
<dbReference type="AlphaFoldDB" id="A0A368UD50"/>
<dbReference type="Pfam" id="PF01381">
    <property type="entry name" value="HTH_3"/>
    <property type="match status" value="1"/>
</dbReference>